<proteinExistence type="predicted"/>
<evidence type="ECO:0000256" key="1">
    <source>
        <dbReference type="SAM" id="MobiDB-lite"/>
    </source>
</evidence>
<dbReference type="AlphaFoldDB" id="A0A0J8RU34"/>
<protein>
    <submittedName>
        <fullName evidence="2">Uncharacterized protein</fullName>
    </submittedName>
</protein>
<evidence type="ECO:0000313" key="3">
    <source>
        <dbReference type="Proteomes" id="UP000054563"/>
    </source>
</evidence>
<evidence type="ECO:0000313" key="2">
    <source>
        <dbReference type="EMBL" id="KMU87524.1"/>
    </source>
</evidence>
<gene>
    <name evidence="2" type="ORF">CIHG_05917</name>
</gene>
<dbReference type="Proteomes" id="UP000054563">
    <property type="component" value="Unassembled WGS sequence"/>
</dbReference>
<sequence>MLMEKTGDGERQSSPARGMTARCRKSVANPRLIKDGSLGELYRLLAQGSKCKGSGRHEHMFGWRGGSREIVSSLVTCAEAVVVGCESSRGLARALLHPHEPAVPFNTFEIPGDRAIASKRRGALGGFGAGRKAIARPPS</sequence>
<name>A0A0J8RU34_COCIT</name>
<accession>A0A0J8RU34</accession>
<reference evidence="3" key="1">
    <citation type="journal article" date="2010" name="Genome Res.">
        <title>Population genomic sequencing of Coccidioides fungi reveals recent hybridization and transposon control.</title>
        <authorList>
            <person name="Neafsey D.E."/>
            <person name="Barker B.M."/>
            <person name="Sharpton T.J."/>
            <person name="Stajich J.E."/>
            <person name="Park D.J."/>
            <person name="Whiston E."/>
            <person name="Hung C.-Y."/>
            <person name="McMahan C."/>
            <person name="White J."/>
            <person name="Sykes S."/>
            <person name="Heiman D."/>
            <person name="Young S."/>
            <person name="Zeng Q."/>
            <person name="Abouelleil A."/>
            <person name="Aftuck L."/>
            <person name="Bessette D."/>
            <person name="Brown A."/>
            <person name="FitzGerald M."/>
            <person name="Lui A."/>
            <person name="Macdonald J.P."/>
            <person name="Priest M."/>
            <person name="Orbach M.J."/>
            <person name="Galgiani J.N."/>
            <person name="Kirkland T.N."/>
            <person name="Cole G.T."/>
            <person name="Birren B.W."/>
            <person name="Henn M.R."/>
            <person name="Taylor J.W."/>
            <person name="Rounsley S.D."/>
        </authorList>
    </citation>
    <scope>NUCLEOTIDE SEQUENCE [LARGE SCALE GENOMIC DNA]</scope>
    <source>
        <strain evidence="3">H538.4</strain>
    </source>
</reference>
<dbReference type="EMBL" id="DS016999">
    <property type="protein sequence ID" value="KMU87524.1"/>
    <property type="molecule type" value="Genomic_DNA"/>
</dbReference>
<feature type="region of interest" description="Disordered" evidence="1">
    <location>
        <begin position="1"/>
        <end position="24"/>
    </location>
</feature>
<organism evidence="2 3">
    <name type="scientific">Coccidioides immitis H538.4</name>
    <dbReference type="NCBI Taxonomy" id="396776"/>
    <lineage>
        <taxon>Eukaryota</taxon>
        <taxon>Fungi</taxon>
        <taxon>Dikarya</taxon>
        <taxon>Ascomycota</taxon>
        <taxon>Pezizomycotina</taxon>
        <taxon>Eurotiomycetes</taxon>
        <taxon>Eurotiomycetidae</taxon>
        <taxon>Onygenales</taxon>
        <taxon>Onygenaceae</taxon>
        <taxon>Coccidioides</taxon>
    </lineage>
</organism>
<dbReference type="VEuPathDB" id="FungiDB:CIHG_05917"/>
<feature type="compositionally biased region" description="Basic and acidic residues" evidence="1">
    <location>
        <begin position="1"/>
        <end position="11"/>
    </location>
</feature>